<dbReference type="Proteomes" id="UP000322530">
    <property type="component" value="Unassembled WGS sequence"/>
</dbReference>
<sequence length="281" mass="31147">MYDDNRVSSQENIWSRGVEVYTTDLSTLLKLLQKVRQDGRVRAQIPQDVLGSQGGYAFIDMLQGNVVSCSIVNLQGQIVLSGNEALRVISTVGALQWEARLESQTTNPNLPAYRSSVSGSGFTNPNLPAYQPDRQTNPNLPAYRPDGQTNPNLPAYRPNGQTNPHFPAYQAGTASTQPIPAIQANVTGNPSYQQSGAQTTFKRIVYPFSHFIPAHSINIDAYLLSRFPRRQKRVLILVDGVRTIEKIASILMPGNDGQQEIYTIVRELIEMQVIHIKGSLR</sequence>
<organism evidence="1 2">
    <name type="scientific">Dictyobacter arantiisoli</name>
    <dbReference type="NCBI Taxonomy" id="2014874"/>
    <lineage>
        <taxon>Bacteria</taxon>
        <taxon>Bacillati</taxon>
        <taxon>Chloroflexota</taxon>
        <taxon>Ktedonobacteria</taxon>
        <taxon>Ktedonobacterales</taxon>
        <taxon>Dictyobacteraceae</taxon>
        <taxon>Dictyobacter</taxon>
    </lineage>
</organism>
<comment type="caution">
    <text evidence="1">The sequence shown here is derived from an EMBL/GenBank/DDBJ whole genome shotgun (WGS) entry which is preliminary data.</text>
</comment>
<gene>
    <name evidence="1" type="ORF">KDI_48440</name>
</gene>
<keyword evidence="2" id="KW-1185">Reference proteome</keyword>
<dbReference type="AlphaFoldDB" id="A0A5A5TI55"/>
<protein>
    <submittedName>
        <fullName evidence="1">Uncharacterized protein</fullName>
    </submittedName>
</protein>
<proteinExistence type="predicted"/>
<dbReference type="EMBL" id="BIXY01000102">
    <property type="protein sequence ID" value="GCF11280.1"/>
    <property type="molecule type" value="Genomic_DNA"/>
</dbReference>
<evidence type="ECO:0000313" key="2">
    <source>
        <dbReference type="Proteomes" id="UP000322530"/>
    </source>
</evidence>
<evidence type="ECO:0000313" key="1">
    <source>
        <dbReference type="EMBL" id="GCF11280.1"/>
    </source>
</evidence>
<accession>A0A5A5TI55</accession>
<name>A0A5A5TI55_9CHLR</name>
<reference evidence="1 2" key="1">
    <citation type="submission" date="2019-01" db="EMBL/GenBank/DDBJ databases">
        <title>Draft genome sequence of Dictyobacter sp. Uno17.</title>
        <authorList>
            <person name="Wang C.M."/>
            <person name="Zheng Y."/>
            <person name="Sakai Y."/>
            <person name="Abe K."/>
            <person name="Yokota A."/>
            <person name="Yabe S."/>
        </authorList>
    </citation>
    <scope>NUCLEOTIDE SEQUENCE [LARGE SCALE GENOMIC DNA]</scope>
    <source>
        <strain evidence="1 2">Uno17</strain>
    </source>
</reference>